<proteinExistence type="predicted"/>
<accession>A0A0L8HCU2</accession>
<sequence>MHSSSYLILQMHFRLNAFKGNICNFSYKKRRVSPGAQCRIDFIMTDILSLNIYIHA</sequence>
<organism evidence="1">
    <name type="scientific">Octopus bimaculoides</name>
    <name type="common">California two-spotted octopus</name>
    <dbReference type="NCBI Taxonomy" id="37653"/>
    <lineage>
        <taxon>Eukaryota</taxon>
        <taxon>Metazoa</taxon>
        <taxon>Spiralia</taxon>
        <taxon>Lophotrochozoa</taxon>
        <taxon>Mollusca</taxon>
        <taxon>Cephalopoda</taxon>
        <taxon>Coleoidea</taxon>
        <taxon>Octopodiformes</taxon>
        <taxon>Octopoda</taxon>
        <taxon>Incirrata</taxon>
        <taxon>Octopodidae</taxon>
        <taxon>Octopus</taxon>
    </lineage>
</organism>
<dbReference type="AlphaFoldDB" id="A0A0L8HCU2"/>
<evidence type="ECO:0000313" key="1">
    <source>
        <dbReference type="EMBL" id="KOF86997.1"/>
    </source>
</evidence>
<dbReference type="EMBL" id="KQ418523">
    <property type="protein sequence ID" value="KOF86997.1"/>
    <property type="molecule type" value="Genomic_DNA"/>
</dbReference>
<protein>
    <submittedName>
        <fullName evidence="1">Uncharacterized protein</fullName>
    </submittedName>
</protein>
<gene>
    <name evidence="1" type="ORF">OCBIM_22017651mg</name>
</gene>
<name>A0A0L8HCU2_OCTBM</name>
<reference evidence="1" key="1">
    <citation type="submission" date="2015-07" db="EMBL/GenBank/DDBJ databases">
        <title>MeaNS - Measles Nucleotide Surveillance Program.</title>
        <authorList>
            <person name="Tran T."/>
            <person name="Druce J."/>
        </authorList>
    </citation>
    <scope>NUCLEOTIDE SEQUENCE</scope>
    <source>
        <strain evidence="1">UCB-OBI-ISO-001</strain>
        <tissue evidence="1">Gonad</tissue>
    </source>
</reference>